<organism evidence="6 7">
    <name type="scientific">Blepharisma stoltei</name>
    <dbReference type="NCBI Taxonomy" id="1481888"/>
    <lineage>
        <taxon>Eukaryota</taxon>
        <taxon>Sar</taxon>
        <taxon>Alveolata</taxon>
        <taxon>Ciliophora</taxon>
        <taxon>Postciliodesmatophora</taxon>
        <taxon>Heterotrichea</taxon>
        <taxon>Heterotrichida</taxon>
        <taxon>Blepharismidae</taxon>
        <taxon>Blepharisma</taxon>
    </lineage>
</organism>
<feature type="region of interest" description="Disordered" evidence="4">
    <location>
        <begin position="865"/>
        <end position="898"/>
    </location>
</feature>
<feature type="coiled-coil region" evidence="3">
    <location>
        <begin position="498"/>
        <end position="546"/>
    </location>
</feature>
<feature type="repeat" description="RCC1" evidence="2">
    <location>
        <begin position="59"/>
        <end position="112"/>
    </location>
</feature>
<dbReference type="PROSITE" id="PS00626">
    <property type="entry name" value="RCC1_2"/>
    <property type="match status" value="2"/>
</dbReference>
<dbReference type="PROSITE" id="PS50012">
    <property type="entry name" value="RCC1_3"/>
    <property type="match status" value="7"/>
</dbReference>
<feature type="repeat" description="RCC1" evidence="2">
    <location>
        <begin position="5"/>
        <end position="58"/>
    </location>
</feature>
<dbReference type="PANTHER" id="PTHR22870:SF408">
    <property type="entry name" value="OS09G0560450 PROTEIN"/>
    <property type="match status" value="1"/>
</dbReference>
<dbReference type="AlphaFoldDB" id="A0AAU9JAX2"/>
<feature type="repeat" description="RCC1" evidence="2">
    <location>
        <begin position="269"/>
        <end position="310"/>
    </location>
</feature>
<feature type="compositionally biased region" description="Polar residues" evidence="4">
    <location>
        <begin position="806"/>
        <end position="823"/>
    </location>
</feature>
<evidence type="ECO:0000256" key="4">
    <source>
        <dbReference type="SAM" id="MobiDB-lite"/>
    </source>
</evidence>
<proteinExistence type="predicted"/>
<dbReference type="Pfam" id="PF25390">
    <property type="entry name" value="WD40_RLD"/>
    <property type="match status" value="1"/>
</dbReference>
<feature type="repeat" description="RCC1" evidence="2">
    <location>
        <begin position="311"/>
        <end position="362"/>
    </location>
</feature>
<feature type="region of interest" description="Disordered" evidence="4">
    <location>
        <begin position="806"/>
        <end position="826"/>
    </location>
</feature>
<feature type="coiled-coil region" evidence="3">
    <location>
        <begin position="582"/>
        <end position="774"/>
    </location>
</feature>
<feature type="domain" description="RCC1-like" evidence="5">
    <location>
        <begin position="7"/>
        <end position="358"/>
    </location>
</feature>
<keyword evidence="3" id="KW-0175">Coiled coil</keyword>
<dbReference type="InterPro" id="IPR000408">
    <property type="entry name" value="Reg_chr_condens"/>
</dbReference>
<evidence type="ECO:0000259" key="5">
    <source>
        <dbReference type="Pfam" id="PF25390"/>
    </source>
</evidence>
<evidence type="ECO:0000256" key="2">
    <source>
        <dbReference type="PROSITE-ProRule" id="PRU00235"/>
    </source>
</evidence>
<dbReference type="InterPro" id="IPR058923">
    <property type="entry name" value="RCC1-like_dom"/>
</dbReference>
<dbReference type="PANTHER" id="PTHR22870">
    <property type="entry name" value="REGULATOR OF CHROMOSOME CONDENSATION"/>
    <property type="match status" value="1"/>
</dbReference>
<comment type="caution">
    <text evidence="6">The sequence shown here is derived from an EMBL/GenBank/DDBJ whole genome shotgun (WGS) entry which is preliminary data.</text>
</comment>
<keyword evidence="1" id="KW-0677">Repeat</keyword>
<dbReference type="PRINTS" id="PR00633">
    <property type="entry name" value="RCCNDNSATION"/>
</dbReference>
<name>A0AAU9JAX2_9CILI</name>
<sequence length="922" mass="104351">MEGYTEIFAWGGDHFGQLGLGESKNTGKTYPFPRYCSYNVLIKEISCGEEHSAFIALSGYVYSMGSNSEGRLGLGDKSLRQSSSPILIESLDSYKAAKISCGWGHTCVITVDGDLFSWGVGEFGALGIGINDTQWKPIRVDLPNRAKALQISCGSRHTGLIAEENKRNILFMWGAGEAGQLGTGRREKELLPILIQTNEEPKQVSCGIFHTMFLCKSGSIFSMGGNSFGQLGVGNKKSTSRPQRIQYLEDNFIEKIACGHHSAAITDQGELFIWGTGVFGEYLYPQRVTSIARFIDVSIGGSFGIAIGSNHELYAWGANSNGELGLGNFENRISPTSIVALKGRSVNKISCGGSYCIALGEDVVKQNKLGKSARHVSPLQTDQSYYTSRNKEVSENSRNSWMRSSAREAFTSREPRALEDDSAIFKSHSEFRPNDTFSSKEIYESKTRNVSSERKRDWKEQPFLRESFENQYRSVSIERPELSFGSTNGNSFRNGADLEKANIELKEKTLELRGAKLEIERLNEALKNFQTKNERLEYEYQELSNQFYRNKPSLEFSNKEILQLRQSLDEFKYQSKSIANENEILKEDLAKFKLLYEELSQSKSTTDGFYQELQEKLQAETIKRKQIEKDLEVSNNHWHRLEDALSQSHSNLESYIQQLNEEKVYNEKLTQELSDLRKNFHGLNQDKETISYMLQDTQNQAEDQILQLIDENKRLKETVQNLNYDIEKLNSTLAGKSSNIGEFVENQKELEDRMNNLKDENYQLKISLADSEAKNKQLFEHLDKELAARAREYKERTLNLISTPVRNYSSSPLVNRHQGQSSPFKAEEAQLATSRNRNYLSQESQERIANATSKVIESTNIESPLKNMRVSSPSRKSPEKSPQISLLKSSGSTPSRNDIKARIAALAESRSKLEMKLEELEN</sequence>
<protein>
    <recommendedName>
        <fullName evidence="5">RCC1-like domain-containing protein</fullName>
    </recommendedName>
</protein>
<dbReference type="InterPro" id="IPR051210">
    <property type="entry name" value="Ub_ligase/GEF_domain"/>
</dbReference>
<dbReference type="InterPro" id="IPR009091">
    <property type="entry name" value="RCC1/BLIP-II"/>
</dbReference>
<feature type="compositionally biased region" description="Polar residues" evidence="4">
    <location>
        <begin position="883"/>
        <end position="896"/>
    </location>
</feature>
<feature type="repeat" description="RCC1" evidence="2">
    <location>
        <begin position="113"/>
        <end position="164"/>
    </location>
</feature>
<reference evidence="6" key="1">
    <citation type="submission" date="2021-09" db="EMBL/GenBank/DDBJ databases">
        <authorList>
            <consortium name="AG Swart"/>
            <person name="Singh M."/>
            <person name="Singh A."/>
            <person name="Seah K."/>
            <person name="Emmerich C."/>
        </authorList>
    </citation>
    <scope>NUCLEOTIDE SEQUENCE</scope>
    <source>
        <strain evidence="6">ATCC30299</strain>
    </source>
</reference>
<dbReference type="EMBL" id="CAJZBQ010000018">
    <property type="protein sequence ID" value="CAG9317861.1"/>
    <property type="molecule type" value="Genomic_DNA"/>
</dbReference>
<dbReference type="Proteomes" id="UP001162131">
    <property type="component" value="Unassembled WGS sequence"/>
</dbReference>
<evidence type="ECO:0000313" key="7">
    <source>
        <dbReference type="Proteomes" id="UP001162131"/>
    </source>
</evidence>
<keyword evidence="7" id="KW-1185">Reference proteome</keyword>
<accession>A0AAU9JAX2</accession>
<evidence type="ECO:0000256" key="1">
    <source>
        <dbReference type="ARBA" id="ARBA00022737"/>
    </source>
</evidence>
<gene>
    <name evidence="6" type="ORF">BSTOLATCC_MIC19099</name>
</gene>
<evidence type="ECO:0000313" key="6">
    <source>
        <dbReference type="EMBL" id="CAG9317861.1"/>
    </source>
</evidence>
<feature type="repeat" description="RCC1" evidence="2">
    <location>
        <begin position="168"/>
        <end position="217"/>
    </location>
</feature>
<dbReference type="Gene3D" id="2.130.10.30">
    <property type="entry name" value="Regulator of chromosome condensation 1/beta-lactamase-inhibitor protein II"/>
    <property type="match status" value="2"/>
</dbReference>
<dbReference type="SUPFAM" id="SSF50985">
    <property type="entry name" value="RCC1/BLIP-II"/>
    <property type="match status" value="1"/>
</dbReference>
<feature type="repeat" description="RCC1" evidence="2">
    <location>
        <begin position="218"/>
        <end position="268"/>
    </location>
</feature>
<evidence type="ECO:0000256" key="3">
    <source>
        <dbReference type="SAM" id="Coils"/>
    </source>
</evidence>